<feature type="transmembrane region" description="Helical" evidence="4">
    <location>
        <begin position="55"/>
        <end position="74"/>
    </location>
</feature>
<evidence type="ECO:0000313" key="7">
    <source>
        <dbReference type="Proteomes" id="UP000008461"/>
    </source>
</evidence>
<gene>
    <name evidence="6" type="ordered locus">Halhy_3739</name>
</gene>
<accession>F4L104</accession>
<dbReference type="STRING" id="760192.Halhy_3739"/>
<dbReference type="HOGENOM" id="CLU_001265_59_9_10"/>
<feature type="transmembrane region" description="Helical" evidence="4">
    <location>
        <begin position="218"/>
        <end position="235"/>
    </location>
</feature>
<feature type="transmembrane region" description="Helical" evidence="4">
    <location>
        <begin position="81"/>
        <end position="99"/>
    </location>
</feature>
<keyword evidence="7" id="KW-1185">Reference proteome</keyword>
<dbReference type="PANTHER" id="PTHR11360">
    <property type="entry name" value="MONOCARBOXYLATE TRANSPORTER"/>
    <property type="match status" value="1"/>
</dbReference>
<keyword evidence="2 4" id="KW-1133">Transmembrane helix</keyword>
<dbReference type="Proteomes" id="UP000008461">
    <property type="component" value="Chromosome"/>
</dbReference>
<dbReference type="InterPro" id="IPR036259">
    <property type="entry name" value="MFS_trans_sf"/>
</dbReference>
<keyword evidence="3 4" id="KW-0472">Membrane</keyword>
<dbReference type="GO" id="GO:0022857">
    <property type="term" value="F:transmembrane transporter activity"/>
    <property type="evidence" value="ECO:0007669"/>
    <property type="project" value="InterPro"/>
</dbReference>
<keyword evidence="1 4" id="KW-0812">Transmembrane</keyword>
<feature type="transmembrane region" description="Helical" evidence="4">
    <location>
        <begin position="139"/>
        <end position="158"/>
    </location>
</feature>
<proteinExistence type="predicted"/>
<dbReference type="CDD" id="cd17355">
    <property type="entry name" value="MFS_YcxA_like"/>
    <property type="match status" value="1"/>
</dbReference>
<feature type="transmembrane region" description="Helical" evidence="4">
    <location>
        <begin position="255"/>
        <end position="272"/>
    </location>
</feature>
<dbReference type="eggNOG" id="COG2271">
    <property type="taxonomic scope" value="Bacteria"/>
</dbReference>
<feature type="transmembrane region" description="Helical" evidence="4">
    <location>
        <begin position="284"/>
        <end position="301"/>
    </location>
</feature>
<feature type="transmembrane region" description="Helical" evidence="4">
    <location>
        <begin position="12"/>
        <end position="35"/>
    </location>
</feature>
<dbReference type="PANTHER" id="PTHR11360:SF290">
    <property type="entry name" value="MONOCARBOXYLATE MFS PERMEASE"/>
    <property type="match status" value="1"/>
</dbReference>
<dbReference type="Gene3D" id="1.20.1250.20">
    <property type="entry name" value="MFS general substrate transporter like domains"/>
    <property type="match status" value="1"/>
</dbReference>
<evidence type="ECO:0000256" key="4">
    <source>
        <dbReference type="SAM" id="Phobius"/>
    </source>
</evidence>
<sequence>MQADKLSAGQYKVTATGFLSLFSIVGIMFYGLPFFFDFWVKEFGWSRAMVTSGNLAGKVIVGPLFGFAAGWFIDRFGPRRLMLSGILMVGLAVMGLGIMQSVWQFYTFYFLIALGYMCGGPLPNQVLISRWFSTARGKAMGIAYLGIGVGGMLVPHIARWLNQEAGWRTALTVLGGIIIVVAFPMAWFVKESPDEQAEEHKTPEPKVSLSSVVRSKSFYLLAIGSMCSIGAVAGVSQNLKLFLSLDLQYSQGQAASIMSLVLGSSIIGRLLMGWLADRFAKKHVMLLIYAIVSLSILLLYSSTTPTAIYVFAVLFGIGLGGDYMIIPLMAAELFGVKVMGRVMGLILTVDGLAEAFGPIMAGALRDRTGSYAMGFTALIVLSVVGCIAVGLLPGKQKDLPTKTGY</sequence>
<dbReference type="KEGG" id="hhy:Halhy_3739"/>
<dbReference type="InterPro" id="IPR011701">
    <property type="entry name" value="MFS"/>
</dbReference>
<reference evidence="6 7" key="1">
    <citation type="journal article" date="2011" name="Stand. Genomic Sci.">
        <title>Complete genome sequence of Haliscomenobacter hydrossis type strain (O).</title>
        <authorList>
            <consortium name="US DOE Joint Genome Institute (JGI-PGF)"/>
            <person name="Daligault H."/>
            <person name="Lapidus A."/>
            <person name="Zeytun A."/>
            <person name="Nolan M."/>
            <person name="Lucas S."/>
            <person name="Del Rio T.G."/>
            <person name="Tice H."/>
            <person name="Cheng J.F."/>
            <person name="Tapia R."/>
            <person name="Han C."/>
            <person name="Goodwin L."/>
            <person name="Pitluck S."/>
            <person name="Liolios K."/>
            <person name="Pagani I."/>
            <person name="Ivanova N."/>
            <person name="Huntemann M."/>
            <person name="Mavromatis K."/>
            <person name="Mikhailova N."/>
            <person name="Pati A."/>
            <person name="Chen A."/>
            <person name="Palaniappan K."/>
            <person name="Land M."/>
            <person name="Hauser L."/>
            <person name="Brambilla E.M."/>
            <person name="Rohde M."/>
            <person name="Verbarg S."/>
            <person name="Goker M."/>
            <person name="Bristow J."/>
            <person name="Eisen J.A."/>
            <person name="Markowitz V."/>
            <person name="Hugenholtz P."/>
            <person name="Kyrpides N.C."/>
            <person name="Klenk H.P."/>
            <person name="Woyke T."/>
        </authorList>
    </citation>
    <scope>NUCLEOTIDE SEQUENCE [LARGE SCALE GENOMIC DNA]</scope>
    <source>
        <strain evidence="7">ATCC 27775 / DSM 1100 / LMG 10767 / O</strain>
    </source>
</reference>
<dbReference type="RefSeq" id="WP_013766130.1">
    <property type="nucleotide sequence ID" value="NC_015510.1"/>
</dbReference>
<feature type="transmembrane region" description="Helical" evidence="4">
    <location>
        <begin position="170"/>
        <end position="189"/>
    </location>
</feature>
<evidence type="ECO:0000259" key="5">
    <source>
        <dbReference type="PROSITE" id="PS50850"/>
    </source>
</evidence>
<reference key="2">
    <citation type="submission" date="2011-04" db="EMBL/GenBank/DDBJ databases">
        <title>Complete sequence of chromosome of Haliscomenobacter hydrossis DSM 1100.</title>
        <authorList>
            <consortium name="US DOE Joint Genome Institute (JGI-PGF)"/>
            <person name="Lucas S."/>
            <person name="Han J."/>
            <person name="Lapidus A."/>
            <person name="Bruce D."/>
            <person name="Goodwin L."/>
            <person name="Pitluck S."/>
            <person name="Peters L."/>
            <person name="Kyrpides N."/>
            <person name="Mavromatis K."/>
            <person name="Ivanova N."/>
            <person name="Ovchinnikova G."/>
            <person name="Pagani I."/>
            <person name="Daligault H."/>
            <person name="Detter J.C."/>
            <person name="Han C."/>
            <person name="Land M."/>
            <person name="Hauser L."/>
            <person name="Markowitz V."/>
            <person name="Cheng J.-F."/>
            <person name="Hugenholtz P."/>
            <person name="Woyke T."/>
            <person name="Wu D."/>
            <person name="Verbarg S."/>
            <person name="Frueling A."/>
            <person name="Brambilla E."/>
            <person name="Klenk H.-P."/>
            <person name="Eisen J.A."/>
        </authorList>
    </citation>
    <scope>NUCLEOTIDE SEQUENCE</scope>
    <source>
        <strain>DSM 1100</strain>
    </source>
</reference>
<evidence type="ECO:0000256" key="1">
    <source>
        <dbReference type="ARBA" id="ARBA00022692"/>
    </source>
</evidence>
<dbReference type="OrthoDB" id="9788453at2"/>
<evidence type="ECO:0000313" key="6">
    <source>
        <dbReference type="EMBL" id="AEE51591.1"/>
    </source>
</evidence>
<dbReference type="InterPro" id="IPR050327">
    <property type="entry name" value="Proton-linked_MCT"/>
</dbReference>
<dbReference type="SUPFAM" id="SSF103473">
    <property type="entry name" value="MFS general substrate transporter"/>
    <property type="match status" value="1"/>
</dbReference>
<evidence type="ECO:0000256" key="3">
    <source>
        <dbReference type="ARBA" id="ARBA00023136"/>
    </source>
</evidence>
<feature type="domain" description="Major facilitator superfamily (MFS) profile" evidence="5">
    <location>
        <begin position="9"/>
        <end position="397"/>
    </location>
</feature>
<dbReference type="Pfam" id="PF07690">
    <property type="entry name" value="MFS_1"/>
    <property type="match status" value="1"/>
</dbReference>
<feature type="transmembrane region" description="Helical" evidence="4">
    <location>
        <begin position="342"/>
        <end position="364"/>
    </location>
</feature>
<dbReference type="AlphaFoldDB" id="F4L104"/>
<feature type="transmembrane region" description="Helical" evidence="4">
    <location>
        <begin position="105"/>
        <end position="127"/>
    </location>
</feature>
<organism evidence="6 7">
    <name type="scientific">Haliscomenobacter hydrossis (strain ATCC 27775 / DSM 1100 / LMG 10767 / O)</name>
    <dbReference type="NCBI Taxonomy" id="760192"/>
    <lineage>
        <taxon>Bacteria</taxon>
        <taxon>Pseudomonadati</taxon>
        <taxon>Bacteroidota</taxon>
        <taxon>Saprospiria</taxon>
        <taxon>Saprospirales</taxon>
        <taxon>Haliscomenobacteraceae</taxon>
        <taxon>Haliscomenobacter</taxon>
    </lineage>
</organism>
<dbReference type="InterPro" id="IPR020846">
    <property type="entry name" value="MFS_dom"/>
</dbReference>
<name>F4L104_HALH1</name>
<dbReference type="PROSITE" id="PS50850">
    <property type="entry name" value="MFS"/>
    <property type="match status" value="1"/>
</dbReference>
<dbReference type="EMBL" id="CP002691">
    <property type="protein sequence ID" value="AEE51591.1"/>
    <property type="molecule type" value="Genomic_DNA"/>
</dbReference>
<feature type="transmembrane region" description="Helical" evidence="4">
    <location>
        <begin position="307"/>
        <end position="330"/>
    </location>
</feature>
<protein>
    <submittedName>
        <fullName evidence="6">Major facilitator superfamily MFS_1</fullName>
    </submittedName>
</protein>
<feature type="transmembrane region" description="Helical" evidence="4">
    <location>
        <begin position="370"/>
        <end position="392"/>
    </location>
</feature>
<evidence type="ECO:0000256" key="2">
    <source>
        <dbReference type="ARBA" id="ARBA00022989"/>
    </source>
</evidence>